<dbReference type="Proteomes" id="UP000199079">
    <property type="component" value="Unassembled WGS sequence"/>
</dbReference>
<evidence type="ECO:0000313" key="3">
    <source>
        <dbReference type="Proteomes" id="UP000199079"/>
    </source>
</evidence>
<evidence type="ECO:0000256" key="1">
    <source>
        <dbReference type="SAM" id="MobiDB-lite"/>
    </source>
</evidence>
<dbReference type="AlphaFoldDB" id="A0A1H3MVS8"/>
<evidence type="ECO:0000313" key="2">
    <source>
        <dbReference type="EMBL" id="SDY80305.1"/>
    </source>
</evidence>
<gene>
    <name evidence="2" type="ORF">SAMN05216564_11093</name>
</gene>
<protein>
    <submittedName>
        <fullName evidence="2">Uncharacterized protein</fullName>
    </submittedName>
</protein>
<sequence>MSVQKREMMATPNSSRLQIRELQRPMKMETPSKGGAKELDQSAEVNDG</sequence>
<accession>A0A1H3MVS8</accession>
<name>A0A1H3MVS8_9EURY</name>
<dbReference type="EMBL" id="FNPC01000010">
    <property type="protein sequence ID" value="SDY80305.1"/>
    <property type="molecule type" value="Genomic_DNA"/>
</dbReference>
<proteinExistence type="predicted"/>
<reference evidence="3" key="1">
    <citation type="submission" date="2016-10" db="EMBL/GenBank/DDBJ databases">
        <authorList>
            <person name="Varghese N."/>
            <person name="Submissions S."/>
        </authorList>
    </citation>
    <scope>NUCLEOTIDE SEQUENCE [LARGE SCALE GENOMIC DNA]</scope>
    <source>
        <strain evidence="3">DC30,IBRC 10041,KCTC 4046</strain>
    </source>
</reference>
<keyword evidence="3" id="KW-1185">Reference proteome</keyword>
<feature type="region of interest" description="Disordered" evidence="1">
    <location>
        <begin position="23"/>
        <end position="48"/>
    </location>
</feature>
<organism evidence="2 3">
    <name type="scientific">Halopenitus persicus</name>
    <dbReference type="NCBI Taxonomy" id="1048396"/>
    <lineage>
        <taxon>Archaea</taxon>
        <taxon>Methanobacteriati</taxon>
        <taxon>Methanobacteriota</taxon>
        <taxon>Stenosarchaea group</taxon>
        <taxon>Halobacteria</taxon>
        <taxon>Halobacteriales</taxon>
        <taxon>Haloferacaceae</taxon>
        <taxon>Halopenitus</taxon>
    </lineage>
</organism>